<dbReference type="InterPro" id="IPR001087">
    <property type="entry name" value="GDSL"/>
</dbReference>
<evidence type="ECO:0000256" key="2">
    <source>
        <dbReference type="ARBA" id="ARBA00022801"/>
    </source>
</evidence>
<evidence type="ECO:0000313" key="6">
    <source>
        <dbReference type="Proteomes" id="UP001341281"/>
    </source>
</evidence>
<reference evidence="5 6" key="1">
    <citation type="submission" date="2024-02" db="EMBL/GenBank/DDBJ databases">
        <title>High-quality chromosome-scale genome assembly of Pensacola bahiagrass (Paspalum notatum Flugge var. saurae).</title>
        <authorList>
            <person name="Vega J.M."/>
            <person name="Podio M."/>
            <person name="Orjuela J."/>
            <person name="Siena L.A."/>
            <person name="Pessino S.C."/>
            <person name="Combes M.C."/>
            <person name="Mariac C."/>
            <person name="Albertini E."/>
            <person name="Pupilli F."/>
            <person name="Ortiz J.P.A."/>
            <person name="Leblanc O."/>
        </authorList>
    </citation>
    <scope>NUCLEOTIDE SEQUENCE [LARGE SCALE GENOMIC DNA]</scope>
    <source>
        <strain evidence="5">R1</strain>
        <tissue evidence="5">Leaf</tissue>
    </source>
</reference>
<accession>A0AAQ3XDU4</accession>
<dbReference type="GO" id="GO:0016788">
    <property type="term" value="F:hydrolase activity, acting on ester bonds"/>
    <property type="evidence" value="ECO:0007669"/>
    <property type="project" value="InterPro"/>
</dbReference>
<dbReference type="EMBL" id="CP144753">
    <property type="protein sequence ID" value="WVZ94211.1"/>
    <property type="molecule type" value="Genomic_DNA"/>
</dbReference>
<dbReference type="PANTHER" id="PTHR45648:SF133">
    <property type="entry name" value="GDSL ESTERASE_LIPASE"/>
    <property type="match status" value="1"/>
</dbReference>
<dbReference type="GO" id="GO:0016042">
    <property type="term" value="P:lipid catabolic process"/>
    <property type="evidence" value="ECO:0007669"/>
    <property type="project" value="UniProtKB-KW"/>
</dbReference>
<dbReference type="InterPro" id="IPR036514">
    <property type="entry name" value="SGNH_hydro_sf"/>
</dbReference>
<keyword evidence="3" id="KW-0442">Lipid degradation</keyword>
<comment type="similarity">
    <text evidence="1">Belongs to the 'GDSL' lipolytic enzyme family.</text>
</comment>
<dbReference type="Proteomes" id="UP001341281">
    <property type="component" value="Chromosome 09"/>
</dbReference>
<proteinExistence type="inferred from homology"/>
<dbReference type="AlphaFoldDB" id="A0AAQ3XDU4"/>
<dbReference type="InterPro" id="IPR051058">
    <property type="entry name" value="GDSL_Est/Lipase"/>
</dbReference>
<feature type="signal peptide" evidence="4">
    <location>
        <begin position="1"/>
        <end position="26"/>
    </location>
</feature>
<dbReference type="InterPro" id="IPR035669">
    <property type="entry name" value="SGNH_plant_lipase-like"/>
</dbReference>
<dbReference type="PANTHER" id="PTHR45648">
    <property type="entry name" value="GDSL LIPASE/ACYLHYDROLASE FAMILY PROTEIN (AFU_ORTHOLOGUE AFUA_4G14700)"/>
    <property type="match status" value="1"/>
</dbReference>
<keyword evidence="4" id="KW-0732">Signal</keyword>
<evidence type="ECO:0000313" key="5">
    <source>
        <dbReference type="EMBL" id="WVZ94211.1"/>
    </source>
</evidence>
<feature type="chain" id="PRO_5042858971" description="GDSL esterase/lipase" evidence="4">
    <location>
        <begin position="27"/>
        <end position="367"/>
    </location>
</feature>
<sequence length="367" mass="38959">MGGKSMGEVLALFVVLVLAASSMAAATIHLRPPALYVLGDSTLDVGNNNYLPGADVRRANRRYYGVDFPGFPAGRFSNGYNTADFVANTMGFVSSPPPYLSLVQASSDSSQLYASADAGILDSTNAGRCIPLSTQVQYFNATRAVMVATVGSGEATRILSGSVFLIGVGSNDLFVFGFTERARNRSATEQQSDGAELLANLISNYTATIMELYSMGARKFAVINVGPVGCVPIFRRLDEAGQCDAGLNQLAADFDEALQSLLASLAERLPGLVYSLGDYFALAQDTFANPLLLGFTDIATACCGSGRLLADTDCMPSSALCANRGQHVFFDRYHPSQRACSLTALAFYFGLAKYTTPISFKQLALSS</sequence>
<evidence type="ECO:0000256" key="3">
    <source>
        <dbReference type="ARBA" id="ARBA00022963"/>
    </source>
</evidence>
<organism evidence="5 6">
    <name type="scientific">Paspalum notatum var. saurae</name>
    <dbReference type="NCBI Taxonomy" id="547442"/>
    <lineage>
        <taxon>Eukaryota</taxon>
        <taxon>Viridiplantae</taxon>
        <taxon>Streptophyta</taxon>
        <taxon>Embryophyta</taxon>
        <taxon>Tracheophyta</taxon>
        <taxon>Spermatophyta</taxon>
        <taxon>Magnoliopsida</taxon>
        <taxon>Liliopsida</taxon>
        <taxon>Poales</taxon>
        <taxon>Poaceae</taxon>
        <taxon>PACMAD clade</taxon>
        <taxon>Panicoideae</taxon>
        <taxon>Andropogonodae</taxon>
        <taxon>Paspaleae</taxon>
        <taxon>Paspalinae</taxon>
        <taxon>Paspalum</taxon>
    </lineage>
</organism>
<gene>
    <name evidence="5" type="ORF">U9M48_040132</name>
</gene>
<keyword evidence="6" id="KW-1185">Reference proteome</keyword>
<dbReference type="Gene3D" id="3.40.50.1110">
    <property type="entry name" value="SGNH hydrolase"/>
    <property type="match status" value="1"/>
</dbReference>
<dbReference type="CDD" id="cd01837">
    <property type="entry name" value="SGNH_plant_lipase_like"/>
    <property type="match status" value="1"/>
</dbReference>
<name>A0AAQ3XDU4_PASNO</name>
<evidence type="ECO:0000256" key="4">
    <source>
        <dbReference type="SAM" id="SignalP"/>
    </source>
</evidence>
<protein>
    <recommendedName>
        <fullName evidence="7">GDSL esterase/lipase</fullName>
    </recommendedName>
</protein>
<evidence type="ECO:0000256" key="1">
    <source>
        <dbReference type="ARBA" id="ARBA00008668"/>
    </source>
</evidence>
<keyword evidence="3" id="KW-0443">Lipid metabolism</keyword>
<dbReference type="Pfam" id="PF00657">
    <property type="entry name" value="Lipase_GDSL"/>
    <property type="match status" value="1"/>
</dbReference>
<evidence type="ECO:0008006" key="7">
    <source>
        <dbReference type="Google" id="ProtNLM"/>
    </source>
</evidence>
<keyword evidence="2" id="KW-0378">Hydrolase</keyword>